<name>A0AAG5DNK6_ANOAO</name>
<keyword evidence="2" id="KW-1185">Reference proteome</keyword>
<dbReference type="EnsemblMetazoa" id="ENSAATROPT014005">
    <property type="protein sequence ID" value="ENSAATROPP012761"/>
    <property type="gene ID" value="ENSAATROPG011365"/>
</dbReference>
<proteinExistence type="predicted"/>
<dbReference type="AlphaFoldDB" id="A0AAG5DNK6"/>
<organism evidence="1 2">
    <name type="scientific">Anopheles atroparvus</name>
    <name type="common">European mosquito</name>
    <dbReference type="NCBI Taxonomy" id="41427"/>
    <lineage>
        <taxon>Eukaryota</taxon>
        <taxon>Metazoa</taxon>
        <taxon>Ecdysozoa</taxon>
        <taxon>Arthropoda</taxon>
        <taxon>Hexapoda</taxon>
        <taxon>Insecta</taxon>
        <taxon>Pterygota</taxon>
        <taxon>Neoptera</taxon>
        <taxon>Endopterygota</taxon>
        <taxon>Diptera</taxon>
        <taxon>Nematocera</taxon>
        <taxon>Culicoidea</taxon>
        <taxon>Culicidae</taxon>
        <taxon>Anophelinae</taxon>
        <taxon>Anopheles</taxon>
    </lineage>
</organism>
<protein>
    <submittedName>
        <fullName evidence="1">Uncharacterized protein</fullName>
    </submittedName>
</protein>
<evidence type="ECO:0000313" key="1">
    <source>
        <dbReference type="EnsemblMetazoa" id="ENSAATROPP012761"/>
    </source>
</evidence>
<reference evidence="1" key="1">
    <citation type="submission" date="2024-04" db="UniProtKB">
        <authorList>
            <consortium name="EnsemblMetazoa"/>
        </authorList>
    </citation>
    <scope>IDENTIFICATION</scope>
    <source>
        <strain evidence="1">EBRO</strain>
    </source>
</reference>
<evidence type="ECO:0000313" key="2">
    <source>
        <dbReference type="Proteomes" id="UP000075880"/>
    </source>
</evidence>
<accession>A0AAG5DNK6</accession>
<sequence>MAKQRCLNLKLFLNSVSYGSSSPLRLLDDPYSVKSRSAPTKRIPVSRRSRPIFLVDPLCSYVFLRLSHASFASLASLTSPPYMLESILRHIVANACLDVSSLTAGSPSAGSFTAHQVFSLITILKPS</sequence>
<dbReference type="Proteomes" id="UP000075880">
    <property type="component" value="Unassembled WGS sequence"/>
</dbReference>